<reference evidence="14 15" key="1">
    <citation type="submission" date="2020-08" db="EMBL/GenBank/DDBJ databases">
        <authorList>
            <person name="Koutsovoulos G."/>
            <person name="Danchin GJ E."/>
        </authorList>
    </citation>
    <scope>NUCLEOTIDE SEQUENCE [LARGE SCALE GENOMIC DNA]</scope>
</reference>
<sequence>MALLMLPLITFVAFRDGAANIGNNKHSKQQQNNLLFLENLKIINGTELILECPPASILVRQHMAPDFEHPQLVRKLNWFFEGVLVASFQQQELGADIEQQLWTNNERLLLKRPFFELRIFPVLPKDNGEWICILETDPLFAEELPLQKAGAKLLVLEKPPIPPKPSIQYGNNKNSVLLDWSKGFLPLPSQQPIIKFAIYISQKFEENIKRRKNNNNFVRVLSTKNNLTNLEIAELEPNTLYSFSVRAENTVGESQFGPEAVFRTFGLPPSKSPEIRSLINSTSADCVELEWQQPVIEEDGEESTSDSILGYRIIVNKLDGTNLKEIYAKGSNTQKQLVCSLEPFTDYSLTLEAHNLFGYSKATKTSFKTEQSIPSGPPLSVQVLPLPGGTSLSLNWRQPEKTNGIIRAYLIHFKEMFSQRPLRQIRLEAKNEEEKDGELFNQQLKQSSSNTVFAFNLTNLLSNSRYKIQISSVTDKGEGPKSEPIIVDTDIAVPQESPKITSLFFDCASLLLSLEWILPQNLLNSKFDGFHKISIYSLMTQTVRNFNISINSPSKLLLDQIQLGEQLTLSVSILLKSKANSSILLETPNSSQEHFVLLANGWKCRYRSSICPPINSITSKSICENFPKTAANQKIQEEIKTTTLITSIQNKQNYNNIKMDANMATIFFIFGTAIALAIFLLFLCMLRSRCPLFKTFLLFHSNFKQQKRRPKFSENGKMVNGQERVSLVPKTAAENSSILLPPITIGEELFSNGVELNKQQQLNNNLLNKNKLLKNNICEETTSTTLISVLEFDDYFEKMSNNENAGFKKLFNEIESETKTSTNLLLINNCDNEKIKIDILILGHFQKKAGLDSTVQKKNVILMQTLWIVVMKNMLIAPLPNTFGDFWLMVWQEKCQLLIAIINMVECGFRKCDQYWPEEIGEKILIENFCIKLVAERSNSVFTHRVLEIKNNLIENGEEENIRTIHQLHFMDWPDKGVPSTPFPLLHFINYVADLHCSSQNQDVSSSTPCVVHCSAGIGRSGSFILVDSLRRHLLCCDRIDVSEQLKRMRKQRIQLVQTLEQFVFCHEVLKHLVSNGITRQPRTHFPNYCQFLFTKLTPNGQRRISAQSQTLICNKHIGKELNNNNNNNIFPNFISLAGYHKNEEFIILNNNFKNWQDDVWQKIWMAKCKVGVAAFLSLELR</sequence>
<dbReference type="InterPro" id="IPR029021">
    <property type="entry name" value="Prot-tyrosine_phosphatase-like"/>
</dbReference>
<dbReference type="GO" id="GO:0016020">
    <property type="term" value="C:membrane"/>
    <property type="evidence" value="ECO:0007669"/>
    <property type="project" value="UniProtKB-SubCell"/>
</dbReference>
<feature type="domain" description="Tyrosine-protein phosphatase" evidence="11">
    <location>
        <begin position="823"/>
        <end position="1073"/>
    </location>
</feature>
<dbReference type="AlphaFoldDB" id="A0A6V7XMC1"/>
<dbReference type="EMBL" id="CAJEWN010001855">
    <property type="protein sequence ID" value="CAD2200459.1"/>
    <property type="molecule type" value="Genomic_DNA"/>
</dbReference>
<dbReference type="PRINTS" id="PR00700">
    <property type="entry name" value="PRTYPHPHTASE"/>
</dbReference>
<evidence type="ECO:0000256" key="10">
    <source>
        <dbReference type="SAM" id="SignalP"/>
    </source>
</evidence>
<keyword evidence="3 10" id="KW-0732">Signal</keyword>
<dbReference type="Proteomes" id="UP000580250">
    <property type="component" value="Unassembled WGS sequence"/>
</dbReference>
<dbReference type="InterPro" id="IPR016130">
    <property type="entry name" value="Tyr_Pase_AS"/>
</dbReference>
<evidence type="ECO:0000256" key="3">
    <source>
        <dbReference type="ARBA" id="ARBA00022729"/>
    </source>
</evidence>
<dbReference type="SMART" id="SM00404">
    <property type="entry name" value="PTPc_motif"/>
    <property type="match status" value="1"/>
</dbReference>
<feature type="domain" description="Fibronectin type-III" evidence="13">
    <location>
        <begin position="377"/>
        <end position="492"/>
    </location>
</feature>
<feature type="transmembrane region" description="Helical" evidence="9">
    <location>
        <begin position="663"/>
        <end position="686"/>
    </location>
</feature>
<dbReference type="SMART" id="SM00194">
    <property type="entry name" value="PTPc"/>
    <property type="match status" value="1"/>
</dbReference>
<dbReference type="GO" id="GO:0004725">
    <property type="term" value="F:protein tyrosine phosphatase activity"/>
    <property type="evidence" value="ECO:0007669"/>
    <property type="project" value="InterPro"/>
</dbReference>
<keyword evidence="8" id="KW-0325">Glycoprotein</keyword>
<keyword evidence="2 9" id="KW-0812">Transmembrane</keyword>
<dbReference type="InterPro" id="IPR000387">
    <property type="entry name" value="Tyr_Pase_dom"/>
</dbReference>
<comment type="subcellular location">
    <subcellularLocation>
        <location evidence="1">Membrane</location>
        <topology evidence="1">Single-pass membrane protein</topology>
    </subcellularLocation>
</comment>
<dbReference type="PROSITE" id="PS00383">
    <property type="entry name" value="TYR_PHOSPHATASE_1"/>
    <property type="match status" value="1"/>
</dbReference>
<evidence type="ECO:0000256" key="2">
    <source>
        <dbReference type="ARBA" id="ARBA00022692"/>
    </source>
</evidence>
<dbReference type="SMART" id="SM00060">
    <property type="entry name" value="FN3"/>
    <property type="match status" value="3"/>
</dbReference>
<dbReference type="InterPro" id="IPR050713">
    <property type="entry name" value="RTP_Phos/Ushers"/>
</dbReference>
<evidence type="ECO:0000256" key="8">
    <source>
        <dbReference type="ARBA" id="ARBA00023180"/>
    </source>
</evidence>
<dbReference type="PROSITE" id="PS50056">
    <property type="entry name" value="TYR_PHOSPHATASE_2"/>
    <property type="match status" value="1"/>
</dbReference>
<dbReference type="InterPro" id="IPR036116">
    <property type="entry name" value="FN3_sf"/>
</dbReference>
<gene>
    <name evidence="14" type="ORF">MENT_LOCUS53929</name>
</gene>
<feature type="signal peptide" evidence="10">
    <location>
        <begin position="1"/>
        <end position="19"/>
    </location>
</feature>
<feature type="domain" description="Tyrosine specific protein phosphatases" evidence="12">
    <location>
        <begin position="986"/>
        <end position="1064"/>
    </location>
</feature>
<evidence type="ECO:0000256" key="5">
    <source>
        <dbReference type="ARBA" id="ARBA00022912"/>
    </source>
</evidence>
<dbReference type="PROSITE" id="PS50055">
    <property type="entry name" value="TYR_PHOSPHATASE_PTP"/>
    <property type="match status" value="1"/>
</dbReference>
<protein>
    <submittedName>
        <fullName evidence="14">Uncharacterized protein</fullName>
    </submittedName>
</protein>
<dbReference type="Gene3D" id="2.60.40.10">
    <property type="entry name" value="Immunoglobulins"/>
    <property type="match status" value="3"/>
</dbReference>
<evidence type="ECO:0000259" key="13">
    <source>
        <dbReference type="PROSITE" id="PS50853"/>
    </source>
</evidence>
<dbReference type="SUPFAM" id="SSF52799">
    <property type="entry name" value="(Phosphotyrosine protein) phosphatases II"/>
    <property type="match status" value="1"/>
</dbReference>
<dbReference type="Pfam" id="PF00102">
    <property type="entry name" value="Y_phosphatase"/>
    <property type="match status" value="1"/>
</dbReference>
<keyword evidence="4" id="KW-0378">Hydrolase</keyword>
<accession>A0A6V7XMC1</accession>
<dbReference type="InterPro" id="IPR003595">
    <property type="entry name" value="Tyr_Pase_cat"/>
</dbReference>
<comment type="caution">
    <text evidence="14">The sequence shown here is derived from an EMBL/GenBank/DDBJ whole genome shotgun (WGS) entry which is preliminary data.</text>
</comment>
<organism evidence="14 15">
    <name type="scientific">Meloidogyne enterolobii</name>
    <name type="common">Root-knot nematode worm</name>
    <name type="synonym">Meloidogyne mayaguensis</name>
    <dbReference type="NCBI Taxonomy" id="390850"/>
    <lineage>
        <taxon>Eukaryota</taxon>
        <taxon>Metazoa</taxon>
        <taxon>Ecdysozoa</taxon>
        <taxon>Nematoda</taxon>
        <taxon>Chromadorea</taxon>
        <taxon>Rhabditida</taxon>
        <taxon>Tylenchina</taxon>
        <taxon>Tylenchomorpha</taxon>
        <taxon>Tylenchoidea</taxon>
        <taxon>Meloidogynidae</taxon>
        <taxon>Meloidogyninae</taxon>
        <taxon>Meloidogyne</taxon>
    </lineage>
</organism>
<dbReference type="SUPFAM" id="SSF49265">
    <property type="entry name" value="Fibronectin type III"/>
    <property type="match status" value="2"/>
</dbReference>
<evidence type="ECO:0000256" key="1">
    <source>
        <dbReference type="ARBA" id="ARBA00004167"/>
    </source>
</evidence>
<proteinExistence type="predicted"/>
<evidence type="ECO:0000259" key="11">
    <source>
        <dbReference type="PROSITE" id="PS50055"/>
    </source>
</evidence>
<feature type="domain" description="Fibronectin type-III" evidence="13">
    <location>
        <begin position="159"/>
        <end position="270"/>
    </location>
</feature>
<evidence type="ECO:0000256" key="4">
    <source>
        <dbReference type="ARBA" id="ARBA00022801"/>
    </source>
</evidence>
<name>A0A6V7XMC1_MELEN</name>
<evidence type="ECO:0000256" key="6">
    <source>
        <dbReference type="ARBA" id="ARBA00022989"/>
    </source>
</evidence>
<keyword evidence="6 9" id="KW-1133">Transmembrane helix</keyword>
<dbReference type="PANTHER" id="PTHR46957">
    <property type="entry name" value="CYTOKINE RECEPTOR"/>
    <property type="match status" value="1"/>
</dbReference>
<dbReference type="PROSITE" id="PS50853">
    <property type="entry name" value="FN3"/>
    <property type="match status" value="3"/>
</dbReference>
<evidence type="ECO:0000259" key="12">
    <source>
        <dbReference type="PROSITE" id="PS50056"/>
    </source>
</evidence>
<keyword evidence="7 9" id="KW-0472">Membrane</keyword>
<evidence type="ECO:0000256" key="7">
    <source>
        <dbReference type="ARBA" id="ARBA00023136"/>
    </source>
</evidence>
<dbReference type="CDD" id="cd00047">
    <property type="entry name" value="PTPc"/>
    <property type="match status" value="1"/>
</dbReference>
<dbReference type="Pfam" id="PF00041">
    <property type="entry name" value="fn3"/>
    <property type="match status" value="2"/>
</dbReference>
<dbReference type="OrthoDB" id="10253954at2759"/>
<feature type="chain" id="PRO_5027585841" evidence="10">
    <location>
        <begin position="20"/>
        <end position="1182"/>
    </location>
</feature>
<evidence type="ECO:0000313" key="15">
    <source>
        <dbReference type="Proteomes" id="UP000580250"/>
    </source>
</evidence>
<keyword evidence="5" id="KW-0904">Protein phosphatase</keyword>
<dbReference type="InterPro" id="IPR013783">
    <property type="entry name" value="Ig-like_fold"/>
</dbReference>
<dbReference type="PANTHER" id="PTHR46957:SF3">
    <property type="entry name" value="CYTOKINE RECEPTOR"/>
    <property type="match status" value="1"/>
</dbReference>
<dbReference type="InterPro" id="IPR003961">
    <property type="entry name" value="FN3_dom"/>
</dbReference>
<evidence type="ECO:0000313" key="14">
    <source>
        <dbReference type="EMBL" id="CAD2200459.1"/>
    </source>
</evidence>
<evidence type="ECO:0000256" key="9">
    <source>
        <dbReference type="SAM" id="Phobius"/>
    </source>
</evidence>
<dbReference type="CDD" id="cd00063">
    <property type="entry name" value="FN3"/>
    <property type="match status" value="3"/>
</dbReference>
<dbReference type="InterPro" id="IPR000242">
    <property type="entry name" value="PTP_cat"/>
</dbReference>
<dbReference type="Gene3D" id="3.90.190.10">
    <property type="entry name" value="Protein tyrosine phosphatase superfamily"/>
    <property type="match status" value="1"/>
</dbReference>
<feature type="domain" description="Fibronectin type-III" evidence="13">
    <location>
        <begin position="272"/>
        <end position="375"/>
    </location>
</feature>